<dbReference type="Proteomes" id="UP000242287">
    <property type="component" value="Unassembled WGS sequence"/>
</dbReference>
<protein>
    <submittedName>
        <fullName evidence="2">Uncharacterized protein</fullName>
    </submittedName>
</protein>
<accession>A0A2A9NXS1</accession>
<reference evidence="2 3" key="1">
    <citation type="submission" date="2014-02" db="EMBL/GenBank/DDBJ databases">
        <title>Transposable element dynamics among asymbiotic and ectomycorrhizal Amanita fungi.</title>
        <authorList>
            <consortium name="DOE Joint Genome Institute"/>
            <person name="Hess J."/>
            <person name="Skrede I."/>
            <person name="Wolfe B."/>
            <person name="LaButti K."/>
            <person name="Ohm R.A."/>
            <person name="Grigoriev I.V."/>
            <person name="Pringle A."/>
        </authorList>
    </citation>
    <scope>NUCLEOTIDE SEQUENCE [LARGE SCALE GENOMIC DNA]</scope>
    <source>
        <strain evidence="2 3">SKay4041</strain>
    </source>
</reference>
<name>A0A2A9NXS1_9AGAR</name>
<keyword evidence="3" id="KW-1185">Reference proteome</keyword>
<dbReference type="STRING" id="703135.A0A2A9NXS1"/>
<evidence type="ECO:0000256" key="1">
    <source>
        <dbReference type="SAM" id="MobiDB-lite"/>
    </source>
</evidence>
<feature type="region of interest" description="Disordered" evidence="1">
    <location>
        <begin position="18"/>
        <end position="119"/>
    </location>
</feature>
<sequence>MTPFNTFSTVLSASLQRIQEGTQSHFDSDSHHINGAPEDDAQPTSSPSIHTPRTPISREGYGFRRSGMSTPAKQSDPDESSSQKTEDTLPDPNGLGWPGMFASTPPPSSASISCSFYSD</sequence>
<feature type="compositionally biased region" description="Low complexity" evidence="1">
    <location>
        <begin position="109"/>
        <end position="119"/>
    </location>
</feature>
<dbReference type="EMBL" id="KZ301978">
    <property type="protein sequence ID" value="PFH52603.1"/>
    <property type="molecule type" value="Genomic_DNA"/>
</dbReference>
<gene>
    <name evidence="2" type="ORF">AMATHDRAFT_46151</name>
</gene>
<dbReference type="AlphaFoldDB" id="A0A2A9NXS1"/>
<evidence type="ECO:0000313" key="3">
    <source>
        <dbReference type="Proteomes" id="UP000242287"/>
    </source>
</evidence>
<evidence type="ECO:0000313" key="2">
    <source>
        <dbReference type="EMBL" id="PFH52603.1"/>
    </source>
</evidence>
<dbReference type="OrthoDB" id="10547826at2759"/>
<feature type="compositionally biased region" description="Polar residues" evidence="1">
    <location>
        <begin position="42"/>
        <end position="51"/>
    </location>
</feature>
<proteinExistence type="predicted"/>
<organism evidence="2 3">
    <name type="scientific">Amanita thiersii Skay4041</name>
    <dbReference type="NCBI Taxonomy" id="703135"/>
    <lineage>
        <taxon>Eukaryota</taxon>
        <taxon>Fungi</taxon>
        <taxon>Dikarya</taxon>
        <taxon>Basidiomycota</taxon>
        <taxon>Agaricomycotina</taxon>
        <taxon>Agaricomycetes</taxon>
        <taxon>Agaricomycetidae</taxon>
        <taxon>Agaricales</taxon>
        <taxon>Pluteineae</taxon>
        <taxon>Amanitaceae</taxon>
        <taxon>Amanita</taxon>
    </lineage>
</organism>